<dbReference type="Gene3D" id="1.20.120.920">
    <property type="entry name" value="CRISPR-associated endonuclease Cas1, C-terminal domain"/>
    <property type="match status" value="1"/>
</dbReference>
<dbReference type="InterPro" id="IPR042211">
    <property type="entry name" value="CRISPR-assoc_Cas1_N"/>
</dbReference>
<dbReference type="Proteomes" id="UP001060771">
    <property type="component" value="Chromosome"/>
</dbReference>
<evidence type="ECO:0000256" key="8">
    <source>
        <dbReference type="ARBA" id="ARBA00023211"/>
    </source>
</evidence>
<evidence type="ECO:0000256" key="6">
    <source>
        <dbReference type="ARBA" id="ARBA00023118"/>
    </source>
</evidence>
<feature type="binding site" evidence="9">
    <location>
        <position position="232"/>
    </location>
    <ligand>
        <name>Mn(2+)</name>
        <dbReference type="ChEBI" id="CHEBI:29035"/>
    </ligand>
</feature>
<reference evidence="11" key="1">
    <citation type="submission" date="2022-09" db="EMBL/GenBank/DDBJ databases">
        <title>Complete genome sequence of Vulcanisaeta souniana.</title>
        <authorList>
            <person name="Kato S."/>
            <person name="Itoh T."/>
            <person name="Ohkuma M."/>
        </authorList>
    </citation>
    <scope>NUCLEOTIDE SEQUENCE [LARGE SCALE GENOMIC DNA]</scope>
    <source>
        <strain evidence="11">JCM 11219</strain>
    </source>
</reference>
<keyword evidence="4 9" id="KW-0378">Hydrolase</keyword>
<evidence type="ECO:0000313" key="10">
    <source>
        <dbReference type="EMBL" id="BDR92494.1"/>
    </source>
</evidence>
<dbReference type="Pfam" id="PF01867">
    <property type="entry name" value="Cas_Cas1"/>
    <property type="match status" value="1"/>
</dbReference>
<comment type="cofactor">
    <cofactor evidence="9">
        <name>Mg(2+)</name>
        <dbReference type="ChEBI" id="CHEBI:18420"/>
    </cofactor>
    <cofactor evidence="9">
        <name>Mn(2+)</name>
        <dbReference type="ChEBI" id="CHEBI:29035"/>
    </cofactor>
</comment>
<evidence type="ECO:0000256" key="5">
    <source>
        <dbReference type="ARBA" id="ARBA00022842"/>
    </source>
</evidence>
<evidence type="ECO:0000256" key="9">
    <source>
        <dbReference type="HAMAP-Rule" id="MF_01470"/>
    </source>
</evidence>
<dbReference type="EC" id="3.1.-.-" evidence="9"/>
<dbReference type="Gene3D" id="3.100.10.20">
    <property type="entry name" value="CRISPR-associated endonuclease Cas1, N-terminal domain"/>
    <property type="match status" value="1"/>
</dbReference>
<name>A0ABM8BN92_9CREN</name>
<comment type="subunit">
    <text evidence="9">Homodimer, forms a heterotetramer with a Cas2 homodimer.</text>
</comment>
<protein>
    <recommendedName>
        <fullName evidence="9">CRISPR-associated endonuclease Cas1</fullName>
        <ecNumber evidence="9">3.1.-.-</ecNumber>
    </recommendedName>
</protein>
<dbReference type="EMBL" id="AP026830">
    <property type="protein sequence ID" value="BDR92494.1"/>
    <property type="molecule type" value="Genomic_DNA"/>
</dbReference>
<dbReference type="InterPro" id="IPR002729">
    <property type="entry name" value="CRISPR-assoc_Cas1"/>
</dbReference>
<organism evidence="10 11">
    <name type="scientific">Vulcanisaeta souniana JCM 11219</name>
    <dbReference type="NCBI Taxonomy" id="1293586"/>
    <lineage>
        <taxon>Archaea</taxon>
        <taxon>Thermoproteota</taxon>
        <taxon>Thermoprotei</taxon>
        <taxon>Thermoproteales</taxon>
        <taxon>Thermoproteaceae</taxon>
        <taxon>Vulcanisaeta</taxon>
    </lineage>
</organism>
<dbReference type="PANTHER" id="PTHR34353">
    <property type="entry name" value="CRISPR-ASSOCIATED ENDONUCLEASE CAS1 1"/>
    <property type="match status" value="1"/>
</dbReference>
<evidence type="ECO:0000256" key="3">
    <source>
        <dbReference type="ARBA" id="ARBA00022759"/>
    </source>
</evidence>
<evidence type="ECO:0000313" key="11">
    <source>
        <dbReference type="Proteomes" id="UP001060771"/>
    </source>
</evidence>
<keyword evidence="3 9" id="KW-0255">Endonuclease</keyword>
<feature type="binding site" evidence="9">
    <location>
        <position position="168"/>
    </location>
    <ligand>
        <name>Mn(2+)</name>
        <dbReference type="ChEBI" id="CHEBI:29035"/>
    </ligand>
</feature>
<keyword evidence="6 9" id="KW-0051">Antiviral defense</keyword>
<sequence>MVSAMVNEVYITDPGTRIIVRKGSVIIIGKDGNKQVLPPNTEEVIIATSRASITTKAIGILAMKGINLVLLNSFGDPVVTMLPPVINKTVMTRVKQYELFLNHELRLELARRLIACKIENQARLVRYFAKSRREPALNDIAYSISSMTTQLISMETSKLNPEVIEGIEAQAANKYWDVVASLLPSQLGFHGRDPEGTDPVNLALNYGYGILYSTMERYLIMAGLDPYLGVLHTIKSGKPSLVFDTVEVFRPVAVDKALIIDADNIKLSIINGFLDYDSRKAVARLILNNLNRDYINPRTSRKSSLTEIMKHEAWYLASMIRDGNVKDYECFTWVF</sequence>
<keyword evidence="1 9" id="KW-0540">Nuclease</keyword>
<keyword evidence="11" id="KW-1185">Reference proteome</keyword>
<comment type="function">
    <text evidence="9">CRISPR (clustered regularly interspaced short palindromic repeat), is an adaptive immune system that provides protection against mobile genetic elements (viruses, transposable elements and conjugative plasmids). CRISPR clusters contain spacers, sequences complementary to antecedent mobile elements, and target invading nucleic acids. CRISPR clusters are transcribed and processed into CRISPR RNA (crRNA). Acts as a dsDNA endonuclease. Involved in the integration of spacer DNA into the CRISPR cassette.</text>
</comment>
<evidence type="ECO:0000256" key="4">
    <source>
        <dbReference type="ARBA" id="ARBA00022801"/>
    </source>
</evidence>
<dbReference type="InterPro" id="IPR042206">
    <property type="entry name" value="CRISPR-assoc_Cas1_C"/>
</dbReference>
<evidence type="ECO:0000256" key="7">
    <source>
        <dbReference type="ARBA" id="ARBA00023125"/>
    </source>
</evidence>
<evidence type="ECO:0000256" key="2">
    <source>
        <dbReference type="ARBA" id="ARBA00022723"/>
    </source>
</evidence>
<keyword evidence="7 9" id="KW-0238">DNA-binding</keyword>
<feature type="binding site" evidence="9">
    <location>
        <position position="247"/>
    </location>
    <ligand>
        <name>Mn(2+)</name>
        <dbReference type="ChEBI" id="CHEBI:29035"/>
    </ligand>
</feature>
<proteinExistence type="inferred from homology"/>
<keyword evidence="2 9" id="KW-0479">Metal-binding</keyword>
<keyword evidence="5 9" id="KW-0460">Magnesium</keyword>
<dbReference type="HAMAP" id="MF_01470">
    <property type="entry name" value="Cas1"/>
    <property type="match status" value="1"/>
</dbReference>
<dbReference type="GO" id="GO:0004519">
    <property type="term" value="F:endonuclease activity"/>
    <property type="evidence" value="ECO:0007669"/>
    <property type="project" value="UniProtKB-KW"/>
</dbReference>
<accession>A0ABM8BN92</accession>
<dbReference type="InterPro" id="IPR050646">
    <property type="entry name" value="Cas1"/>
</dbReference>
<dbReference type="PANTHER" id="PTHR34353:SF2">
    <property type="entry name" value="CRISPR-ASSOCIATED ENDONUCLEASE CAS1 1"/>
    <property type="match status" value="1"/>
</dbReference>
<gene>
    <name evidence="9" type="primary">cas1</name>
    <name evidence="10" type="ORF">Vsou_15870</name>
</gene>
<dbReference type="CDD" id="cd09634">
    <property type="entry name" value="Cas1_I-II-III"/>
    <property type="match status" value="1"/>
</dbReference>
<keyword evidence="8 9" id="KW-0464">Manganese</keyword>
<evidence type="ECO:0000256" key="1">
    <source>
        <dbReference type="ARBA" id="ARBA00022722"/>
    </source>
</evidence>
<dbReference type="NCBIfam" id="TIGR00287">
    <property type="entry name" value="cas1"/>
    <property type="match status" value="1"/>
</dbReference>
<comment type="similarity">
    <text evidence="9">Belongs to the CRISPR-associated endonuclease Cas1 family.</text>
</comment>